<dbReference type="PANTHER" id="PTHR37783:SF1">
    <property type="entry name" value="MEMBRANE PROTEIN, PUTATIVE (AFU_ORTHOLOGUE AFUA_1G04315)-RELATED"/>
    <property type="match status" value="1"/>
</dbReference>
<feature type="domain" description="DUF2470" evidence="1">
    <location>
        <begin position="11"/>
        <end position="84"/>
    </location>
</feature>
<sequence length="241" mass="26704">MTDPIAPHSPSISAYMSAHEATNLAYVRYFGKVDQATKATFKSISSTQFTVEYTTPDGTEGTVSIPFKTPLTKREDIRPVLESMAKEAENALGLPSSLSGPPPLKAIAKAMMASVYTPSEPLVPLNSFYLPRPATMISVGLALGTVALLAYSSDAYLKRQFPAQVMEIRNTIGQKQLRSIMNVTIAIHTLETIYTFMTCWRRGWYGPINTVKWLMSTFIFGFGSLQQLKQHAKDVYSFKNE</sequence>
<dbReference type="PANTHER" id="PTHR37783">
    <property type="entry name" value="MEMBRANE PROTEIN, PUTATIVE (AFU_ORTHOLOGUE AFUA_1G04315)-RELATED"/>
    <property type="match status" value="1"/>
</dbReference>
<name>A0A2G4T623_RHIZD</name>
<dbReference type="AlphaFoldDB" id="A0A2G4T623"/>
<evidence type="ECO:0000259" key="1">
    <source>
        <dbReference type="Pfam" id="PF10615"/>
    </source>
</evidence>
<reference evidence="2 3" key="1">
    <citation type="journal article" date="2016" name="Proc. Natl. Acad. Sci. U.S.A.">
        <title>Lipid metabolic changes in an early divergent fungus govern the establishment of a mutualistic symbiosis with endobacteria.</title>
        <authorList>
            <person name="Lastovetsky O.A."/>
            <person name="Gaspar M.L."/>
            <person name="Mondo S.J."/>
            <person name="LaButti K.M."/>
            <person name="Sandor L."/>
            <person name="Grigoriev I.V."/>
            <person name="Henry S.A."/>
            <person name="Pawlowska T.E."/>
        </authorList>
    </citation>
    <scope>NUCLEOTIDE SEQUENCE [LARGE SCALE GENOMIC DNA]</scope>
    <source>
        <strain evidence="2 3">ATCC 52813</strain>
    </source>
</reference>
<gene>
    <name evidence="2" type="ORF">RHIMIDRAFT_234073</name>
</gene>
<dbReference type="GeneID" id="35439080"/>
<dbReference type="InterPro" id="IPR019595">
    <property type="entry name" value="DUF2470"/>
</dbReference>
<accession>A0A2G4T623</accession>
<dbReference type="RefSeq" id="XP_023470182.1">
    <property type="nucleotide sequence ID" value="XM_023608090.1"/>
</dbReference>
<dbReference type="Gene3D" id="3.20.180.10">
    <property type="entry name" value="PNP-oxidase-like"/>
    <property type="match status" value="1"/>
</dbReference>
<dbReference type="InterPro" id="IPR028110">
    <property type="entry name" value="TMEM254"/>
</dbReference>
<proteinExistence type="predicted"/>
<evidence type="ECO:0000313" key="2">
    <source>
        <dbReference type="EMBL" id="PHZ16474.1"/>
    </source>
</evidence>
<organism evidence="2 3">
    <name type="scientific">Rhizopus microsporus ATCC 52813</name>
    <dbReference type="NCBI Taxonomy" id="1340429"/>
    <lineage>
        <taxon>Eukaryota</taxon>
        <taxon>Fungi</taxon>
        <taxon>Fungi incertae sedis</taxon>
        <taxon>Mucoromycota</taxon>
        <taxon>Mucoromycotina</taxon>
        <taxon>Mucoromycetes</taxon>
        <taxon>Mucorales</taxon>
        <taxon>Mucorineae</taxon>
        <taxon>Rhizopodaceae</taxon>
        <taxon>Rhizopus</taxon>
    </lineage>
</organism>
<dbReference type="InterPro" id="IPR037119">
    <property type="entry name" value="Haem_oxidase_HugZ-like_sf"/>
</dbReference>
<dbReference type="Proteomes" id="UP000242254">
    <property type="component" value="Unassembled WGS sequence"/>
</dbReference>
<protein>
    <recommendedName>
        <fullName evidence="1">DUF2470 domain-containing protein</fullName>
    </recommendedName>
</protein>
<dbReference type="Pfam" id="PF10615">
    <property type="entry name" value="DUF2470"/>
    <property type="match status" value="1"/>
</dbReference>
<dbReference type="Pfam" id="PF14934">
    <property type="entry name" value="TMEM254"/>
    <property type="match status" value="1"/>
</dbReference>
<evidence type="ECO:0000313" key="3">
    <source>
        <dbReference type="Proteomes" id="UP000242254"/>
    </source>
</evidence>
<dbReference type="EMBL" id="KZ303843">
    <property type="protein sequence ID" value="PHZ16474.1"/>
    <property type="molecule type" value="Genomic_DNA"/>
</dbReference>
<keyword evidence="3" id="KW-1185">Reference proteome</keyword>